<organism evidence="2 3">
    <name type="scientific">Paracoccus mangrovi</name>
    <dbReference type="NCBI Taxonomy" id="1715645"/>
    <lineage>
        <taxon>Bacteria</taxon>
        <taxon>Pseudomonadati</taxon>
        <taxon>Pseudomonadota</taxon>
        <taxon>Alphaproteobacteria</taxon>
        <taxon>Rhodobacterales</taxon>
        <taxon>Paracoccaceae</taxon>
        <taxon>Paracoccus</taxon>
    </lineage>
</organism>
<dbReference type="Pfam" id="PF05656">
    <property type="entry name" value="DUF805"/>
    <property type="match status" value="1"/>
</dbReference>
<gene>
    <name evidence="2" type="ORF">ACFOMH_14530</name>
</gene>
<dbReference type="InterPro" id="IPR008523">
    <property type="entry name" value="DUF805"/>
</dbReference>
<accession>A0ABV7R777</accession>
<feature type="transmembrane region" description="Helical" evidence="1">
    <location>
        <begin position="46"/>
        <end position="68"/>
    </location>
</feature>
<keyword evidence="1" id="KW-0472">Membrane</keyword>
<comment type="caution">
    <text evidence="2">The sequence shown here is derived from an EMBL/GenBank/DDBJ whole genome shotgun (WGS) entry which is preliminary data.</text>
</comment>
<protein>
    <submittedName>
        <fullName evidence="2">DUF805 domain-containing protein</fullName>
    </submittedName>
</protein>
<keyword evidence="1" id="KW-1133">Transmembrane helix</keyword>
<keyword evidence="1" id="KW-0812">Transmembrane</keyword>
<feature type="transmembrane region" description="Helical" evidence="1">
    <location>
        <begin position="80"/>
        <end position="107"/>
    </location>
</feature>
<dbReference type="RefSeq" id="WP_377745340.1">
    <property type="nucleotide sequence ID" value="NZ_JBHRXJ010000011.1"/>
</dbReference>
<dbReference type="PANTHER" id="PTHR34980:SF2">
    <property type="entry name" value="INNER MEMBRANE PROTEIN YHAH-RELATED"/>
    <property type="match status" value="1"/>
</dbReference>
<evidence type="ECO:0000256" key="1">
    <source>
        <dbReference type="SAM" id="Phobius"/>
    </source>
</evidence>
<keyword evidence="3" id="KW-1185">Reference proteome</keyword>
<sequence>MTFSGRASRSEYWWFLLSTMLVPLVLVGIAMLGMDFETGQPSVLSMIAFGLAGLYYLAVILPLLSVTIRRFHDRNLSGWWYLAGVVAGLIPYVGILASIALCVVTVLRGTDGENRFGPDPLKPQSHAEVFG</sequence>
<reference evidence="3" key="1">
    <citation type="journal article" date="2019" name="Int. J. Syst. Evol. Microbiol.">
        <title>The Global Catalogue of Microorganisms (GCM) 10K type strain sequencing project: providing services to taxonomists for standard genome sequencing and annotation.</title>
        <authorList>
            <consortium name="The Broad Institute Genomics Platform"/>
            <consortium name="The Broad Institute Genome Sequencing Center for Infectious Disease"/>
            <person name="Wu L."/>
            <person name="Ma J."/>
        </authorList>
    </citation>
    <scope>NUCLEOTIDE SEQUENCE [LARGE SCALE GENOMIC DNA]</scope>
    <source>
        <strain evidence="3">KCTC 42899</strain>
    </source>
</reference>
<feature type="transmembrane region" description="Helical" evidence="1">
    <location>
        <begin position="12"/>
        <end position="34"/>
    </location>
</feature>
<name>A0ABV7R777_9RHOB</name>
<evidence type="ECO:0000313" key="3">
    <source>
        <dbReference type="Proteomes" id="UP001595721"/>
    </source>
</evidence>
<dbReference type="EMBL" id="JBHRXJ010000011">
    <property type="protein sequence ID" value="MFC3529393.1"/>
    <property type="molecule type" value="Genomic_DNA"/>
</dbReference>
<proteinExistence type="predicted"/>
<dbReference type="Proteomes" id="UP001595721">
    <property type="component" value="Unassembled WGS sequence"/>
</dbReference>
<dbReference type="PANTHER" id="PTHR34980">
    <property type="entry name" value="INNER MEMBRANE PROTEIN-RELATED-RELATED"/>
    <property type="match status" value="1"/>
</dbReference>
<evidence type="ECO:0000313" key="2">
    <source>
        <dbReference type="EMBL" id="MFC3529393.1"/>
    </source>
</evidence>